<name>A0A347WG22_9PROT</name>
<evidence type="ECO:0000313" key="2">
    <source>
        <dbReference type="Proteomes" id="UP000264120"/>
    </source>
</evidence>
<dbReference type="Proteomes" id="UP000264120">
    <property type="component" value="Plasmid unnamed1"/>
</dbReference>
<geneLocation type="plasmid" evidence="1 2">
    <name>unnamed1</name>
</geneLocation>
<gene>
    <name evidence="1" type="ORF">CD178_03071</name>
</gene>
<dbReference type="EMBL" id="CP023037">
    <property type="protein sequence ID" value="AXY23815.1"/>
    <property type="molecule type" value="Genomic_DNA"/>
</dbReference>
<proteinExistence type="predicted"/>
<protein>
    <submittedName>
        <fullName evidence="1">Uncharacterized protein</fullName>
    </submittedName>
</protein>
<dbReference type="AlphaFoldDB" id="A0A347WG22"/>
<keyword evidence="1" id="KW-0614">Plasmid</keyword>
<dbReference type="KEGG" id="ksc:CD178_03071"/>
<organism evidence="1 2">
    <name type="scientific">Komagataeibacter saccharivorans</name>
    <dbReference type="NCBI Taxonomy" id="265959"/>
    <lineage>
        <taxon>Bacteria</taxon>
        <taxon>Pseudomonadati</taxon>
        <taxon>Pseudomonadota</taxon>
        <taxon>Alphaproteobacteria</taxon>
        <taxon>Acetobacterales</taxon>
        <taxon>Acetobacteraceae</taxon>
        <taxon>Komagataeibacter</taxon>
    </lineage>
</organism>
<reference evidence="1 2" key="1">
    <citation type="submission" date="2017-08" db="EMBL/GenBank/DDBJ databases">
        <title>Complete genome sequence of Gluconacetobacter saccharivorans CV1 isolated from Fermented Vinegar.</title>
        <authorList>
            <person name="Kim S.-Y."/>
        </authorList>
    </citation>
    <scope>NUCLEOTIDE SEQUENCE [LARGE SCALE GENOMIC DNA]</scope>
    <source>
        <strain evidence="1 2">CV1</strain>
        <plasmid evidence="1 2">unnamed1</plasmid>
    </source>
</reference>
<evidence type="ECO:0000313" key="1">
    <source>
        <dbReference type="EMBL" id="AXY23815.1"/>
    </source>
</evidence>
<keyword evidence="2" id="KW-1185">Reference proteome</keyword>
<sequence>MDKSFWVPLFFKRRHPRLLYFSNGIQGGPYPPYRCRVCQSGAS</sequence>
<accession>A0A347WG22</accession>